<dbReference type="GeneID" id="34520100"/>
<dbReference type="GO" id="GO:0005654">
    <property type="term" value="C:nucleoplasm"/>
    <property type="evidence" value="ECO:0007669"/>
    <property type="project" value="UniProtKB-ARBA"/>
</dbReference>
<dbReference type="Pfam" id="PF08598">
    <property type="entry name" value="Sds3"/>
    <property type="match status" value="1"/>
</dbReference>
<evidence type="ECO:0000256" key="5">
    <source>
        <dbReference type="ARBA" id="ARBA00023242"/>
    </source>
</evidence>
<feature type="compositionally biased region" description="Polar residues" evidence="6">
    <location>
        <begin position="559"/>
        <end position="575"/>
    </location>
</feature>
<evidence type="ECO:0000256" key="2">
    <source>
        <dbReference type="ARBA" id="ARBA00022491"/>
    </source>
</evidence>
<dbReference type="STRING" id="1382522.W6MNS5"/>
<dbReference type="GO" id="GO:0010468">
    <property type="term" value="P:regulation of gene expression"/>
    <property type="evidence" value="ECO:0007669"/>
    <property type="project" value="UniProtKB-ARBA"/>
</dbReference>
<dbReference type="HOGENOM" id="CLU_436822_0_0_1"/>
<protein>
    <submittedName>
        <fullName evidence="7">Uncharacterized protein</fullName>
    </submittedName>
</protein>
<dbReference type="EMBL" id="HG793127">
    <property type="protein sequence ID" value="CDK26712.1"/>
    <property type="molecule type" value="Genomic_DNA"/>
</dbReference>
<sequence length="626" mass="70495">MSRSSKSSDEVYSWHGDTPIKVDKVIKKRRGPRDYVLNVTELPIVPDARRVPQVQKMGFSAPSVPVVETAAPNPEKSETVEEQEMVNPLEQDNLSLLNMGIDSMTNRSTDPVMFKHEFAPDSEGLVWLDPHTTFSESILAAYRNYLKAVIRQDDGAIMFNDLKITKAKRVPQLRFPVIIQIQRARHTVPLPDEILLRYGGFMGESGLHEKEAPGILCQILATEEAEQKSKGQESDSTKYTKEEAVDMLNKLYEPESNVPPRIPIKKRRASKPAPFGANTRRLLAAVNSRMDFLNGLTRTHREEYYTSQILKLDDKLSTLCSRYPEDNPEFAEIAKDLAEARDYELLRLEYSIRYRRNQATKEYYSNALESYRQTCESSVTRLVKLKNFLTMQKHLLQGKETSLDISLAKSEKPWKVFKSSSDGGILKLEVDQPIVTREGTITSPSNSVQNSGSEQSTSEEDEMSKRKVKFFKVASQPLDEYSSMVTDEEFQQLVAEDAKTYNRLVNHYSASMGLDSIQDAIADFKATEKVHSTPMSFTSTSARHTRASRANLGMLNVITQNSDSDASEPSTTTPRSPRGELEKQQPLFGKPEAAQMARVMRKYTAPAGLGQDEIDEDLQALGGLRA</sequence>
<proteinExistence type="predicted"/>
<evidence type="ECO:0000313" key="7">
    <source>
        <dbReference type="EMBL" id="CDK26712.1"/>
    </source>
</evidence>
<dbReference type="InterPro" id="IPR013907">
    <property type="entry name" value="Sds3"/>
</dbReference>
<evidence type="ECO:0000313" key="8">
    <source>
        <dbReference type="Proteomes" id="UP000019384"/>
    </source>
</evidence>
<keyword evidence="5" id="KW-0539">Nucleus</keyword>
<dbReference type="Proteomes" id="UP000019384">
    <property type="component" value="Unassembled WGS sequence"/>
</dbReference>
<keyword evidence="4" id="KW-0804">Transcription</keyword>
<organism evidence="7 8">
    <name type="scientific">Kuraishia capsulata CBS 1993</name>
    <dbReference type="NCBI Taxonomy" id="1382522"/>
    <lineage>
        <taxon>Eukaryota</taxon>
        <taxon>Fungi</taxon>
        <taxon>Dikarya</taxon>
        <taxon>Ascomycota</taxon>
        <taxon>Saccharomycotina</taxon>
        <taxon>Pichiomycetes</taxon>
        <taxon>Pichiales</taxon>
        <taxon>Pichiaceae</taxon>
        <taxon>Kuraishia</taxon>
    </lineage>
</organism>
<keyword evidence="8" id="KW-1185">Reference proteome</keyword>
<keyword evidence="2" id="KW-0678">Repressor</keyword>
<evidence type="ECO:0000256" key="3">
    <source>
        <dbReference type="ARBA" id="ARBA00023015"/>
    </source>
</evidence>
<feature type="region of interest" description="Disordered" evidence="6">
    <location>
        <begin position="559"/>
        <end position="591"/>
    </location>
</feature>
<name>W6MNS5_9ASCO</name>
<dbReference type="AlphaFoldDB" id="W6MNS5"/>
<feature type="region of interest" description="Disordered" evidence="6">
    <location>
        <begin position="436"/>
        <end position="462"/>
    </location>
</feature>
<evidence type="ECO:0000256" key="4">
    <source>
        <dbReference type="ARBA" id="ARBA00023163"/>
    </source>
</evidence>
<keyword evidence="3" id="KW-0805">Transcription regulation</keyword>
<dbReference type="RefSeq" id="XP_022458712.1">
    <property type="nucleotide sequence ID" value="XM_022602959.1"/>
</dbReference>
<evidence type="ECO:0000256" key="1">
    <source>
        <dbReference type="ARBA" id="ARBA00004123"/>
    </source>
</evidence>
<comment type="subcellular location">
    <subcellularLocation>
        <location evidence="1">Nucleus</location>
    </subcellularLocation>
</comment>
<feature type="compositionally biased region" description="Polar residues" evidence="6">
    <location>
        <begin position="439"/>
        <end position="456"/>
    </location>
</feature>
<reference evidence="7" key="1">
    <citation type="submission" date="2013-12" db="EMBL/GenBank/DDBJ databases">
        <authorList>
            <person name="Genoscope - CEA"/>
        </authorList>
    </citation>
    <scope>NUCLEOTIDE SEQUENCE</scope>
    <source>
        <strain evidence="7">CBS 1993</strain>
    </source>
</reference>
<reference evidence="7" key="2">
    <citation type="submission" date="2014-02" db="EMBL/GenBank/DDBJ databases">
        <title>Complete DNA sequence of /Kuraishia capsulata/ illustrates novel genomic features among budding yeasts (/Saccharomycotina/).</title>
        <authorList>
            <person name="Morales L."/>
            <person name="Noel B."/>
            <person name="Porcel B."/>
            <person name="Marcet-Houben M."/>
            <person name="Hullo M-F."/>
            <person name="Sacerdot C."/>
            <person name="Tekaia F."/>
            <person name="Leh-Louis V."/>
            <person name="Despons L."/>
            <person name="Khanna V."/>
            <person name="Aury J-M."/>
            <person name="Barbe V."/>
            <person name="Couloux A."/>
            <person name="Labadie K."/>
            <person name="Pelletier E."/>
            <person name="Souciet J-L."/>
            <person name="Boekhout T."/>
            <person name="Gabaldon T."/>
            <person name="Wincker P."/>
            <person name="Dujon B."/>
        </authorList>
    </citation>
    <scope>NUCLEOTIDE SEQUENCE</scope>
    <source>
        <strain evidence="7">CBS 1993</strain>
    </source>
</reference>
<evidence type="ECO:0000256" key="6">
    <source>
        <dbReference type="SAM" id="MobiDB-lite"/>
    </source>
</evidence>
<dbReference type="OrthoDB" id="3998151at2759"/>
<gene>
    <name evidence="7" type="ORF">KUCA_T00002686001</name>
</gene>
<accession>W6MNS5</accession>